<keyword evidence="7" id="KW-0378">Hydrolase</keyword>
<protein>
    <recommendedName>
        <fullName evidence="4">pectinesterase</fullName>
        <ecNumber evidence="4">3.1.1.11</ecNumber>
    </recommendedName>
</protein>
<dbReference type="EC" id="3.1.1.11" evidence="4"/>
<name>A0A9W8XTE9_9PLEO</name>
<evidence type="ECO:0000256" key="5">
    <source>
        <dbReference type="ARBA" id="ARBA00022525"/>
    </source>
</evidence>
<dbReference type="RefSeq" id="XP_056075639.1">
    <property type="nucleotide sequence ID" value="XM_056212166.1"/>
</dbReference>
<evidence type="ECO:0000256" key="3">
    <source>
        <dbReference type="ARBA" id="ARBA00008891"/>
    </source>
</evidence>
<comment type="catalytic activity">
    <reaction evidence="9">
        <text>[(1-&gt;4)-alpha-D-galacturonosyl methyl ester](n) + n H2O = [(1-&gt;4)-alpha-D-galacturonosyl](n) + n methanol + n H(+)</text>
        <dbReference type="Rhea" id="RHEA:22380"/>
        <dbReference type="Rhea" id="RHEA-COMP:14570"/>
        <dbReference type="Rhea" id="RHEA-COMP:14573"/>
        <dbReference type="ChEBI" id="CHEBI:15377"/>
        <dbReference type="ChEBI" id="CHEBI:15378"/>
        <dbReference type="ChEBI" id="CHEBI:17790"/>
        <dbReference type="ChEBI" id="CHEBI:140522"/>
        <dbReference type="ChEBI" id="CHEBI:140523"/>
        <dbReference type="EC" id="3.1.1.11"/>
    </reaction>
</comment>
<feature type="chain" id="PRO_5040755389" description="pectinesterase" evidence="10">
    <location>
        <begin position="17"/>
        <end position="2197"/>
    </location>
</feature>
<evidence type="ECO:0000256" key="9">
    <source>
        <dbReference type="ARBA" id="ARBA00047928"/>
    </source>
</evidence>
<proteinExistence type="inferred from homology"/>
<organism evidence="12 13">
    <name type="scientific">Didymosphaeria variabile</name>
    <dbReference type="NCBI Taxonomy" id="1932322"/>
    <lineage>
        <taxon>Eukaryota</taxon>
        <taxon>Fungi</taxon>
        <taxon>Dikarya</taxon>
        <taxon>Ascomycota</taxon>
        <taxon>Pezizomycotina</taxon>
        <taxon>Dothideomycetes</taxon>
        <taxon>Pleosporomycetidae</taxon>
        <taxon>Pleosporales</taxon>
        <taxon>Massarineae</taxon>
        <taxon>Didymosphaeriaceae</taxon>
        <taxon>Didymosphaeria</taxon>
    </lineage>
</organism>
<dbReference type="SUPFAM" id="SSF51126">
    <property type="entry name" value="Pectin lyase-like"/>
    <property type="match status" value="5"/>
</dbReference>
<dbReference type="Gene3D" id="2.160.20.10">
    <property type="entry name" value="Single-stranded right-handed beta-helix, Pectin lyase-like"/>
    <property type="match status" value="5"/>
</dbReference>
<feature type="domain" description="Pectinesterase catalytic" evidence="11">
    <location>
        <begin position="409"/>
        <end position="661"/>
    </location>
</feature>
<reference evidence="12" key="1">
    <citation type="submission" date="2022-10" db="EMBL/GenBank/DDBJ databases">
        <title>Tapping the CABI collections for fungal endophytes: first genome assemblies for Collariella, Neodidymelliopsis, Ascochyta clinopodiicola, Didymella pomorum, Didymosphaeria variabile, Neocosmospora piperis and Neocucurbitaria cava.</title>
        <authorList>
            <person name="Hill R."/>
        </authorList>
    </citation>
    <scope>NUCLEOTIDE SEQUENCE</scope>
    <source>
        <strain evidence="12">IMI 356815</strain>
    </source>
</reference>
<comment type="caution">
    <text evidence="12">The sequence shown here is derived from an EMBL/GenBank/DDBJ whole genome shotgun (WGS) entry which is preliminary data.</text>
</comment>
<comment type="pathway">
    <text evidence="2">Glycan metabolism; pectin degradation; 2-dehydro-3-deoxy-D-gluconate from pectin: step 1/5.</text>
</comment>
<sequence>MLSSLLLLLLAGRSIAQQAALSAVTVAADGTGQYTAINAAILYAQSQGIPTVTVKAGTYTEGVVIQATAAVTIVGETTDADAYSSNLVTISNTAAPVTYNVATRGLTWKNINFYNTNAASAAGFMYLRGSQNAFYSCQFVAAGSVGFSTNYASALIANSYIEAADKLIYSYPSLYIYGSTIAATAKSALITYNKGAISGGIQYNSTIVFDSCSVIQKPGTTNNYVYLASANGVGSVVLYRNTAMASCIAPSGVHVDTSTQNTANTYYEYLSTGAGSYQNNQASRTPYAANYFSVTDPAQLAPFGLANFFANAYPSVATTSLSWIDSKVLSAMQASDAAQESQGIGCKLCPEFKCCFSNNNDDFDLIGVLCWFCHHPIVLKRRVIQRFCKRHGLHFAIFIADLPLDSTVQTIYILAGVYSEQVVFPNARTGATTFRGEAANPLSRSGNTVTIKTNGGVLSSAGAGAGTGAFQSTQYYTNQLTFYNINFENSYTPTTNYQAVAVSIKPKKAGFYSCNIKSSQGTLLLNYGAFYFSNCHIEGTTDFVWGQGAAYIYNSEIVETSTSTGLTIAAQSYQTSVGGSIIVFDHCAVVPGSSSVPTGSTYLGRDYSTSPHVAYTNSYLDNHIIPAGWKVSSSSASPVFVESNNTGPGSSTTSRISSAQILSDASAYSAANVLGDVSWLDNNAIAPFSGFPDSVYLNTATTASSSSMIATTISASSVASTATNSVSAGYTVAPTPTAGQYGSVMSAVAALPNDGQAYSIYILAGTYTEQVWVNRTGKVTLRGETQSPNDYSQNVVKIQFSYGVSTSANQNELTPVINSKKTDGSGLALYNIDFVNIYPQTSNTAALAADFYGNNMAAYGCSFIGFQDTLLANQGVQVFSNCYIEGSVDFIWGYSKAYFHQCKIASNTAGAYITAQNRPSASSAGGYIFDSCYVTYTSSYGSSTGTTYLGRPWSQYAIVVYMNSYLDKHIASAGWNVWSTSDPRTANVMFGEYNNTGPGNWSTSRVSYATNLTSSQASAYTLTSFIGATDWIDMTAYNYAPSFTLGVTPTQSTSPTASSSAAAIWAHPTSGTVPPTGAVLVSSGGSVNGSYSNLTSALASLPSDSSTQIIFMYAGTYEEQVQSVSRAGPVMIIGYTEGNPGQSYASNTVTITNARGLSVSPLPVGHSDAETATFSTGSTKISMYNVNIINSDNLDGLTPSYVTLAGSIYGNHIGFYGCSFIGWQDTLLTGATNGYQYYESSYIEGAIDFIWGYSKAYFKGCTIGAKRQKSAITAQSRAPSSAIGGYIFDQCLFKAADSATVDLTQSVFLGRPYSSYATVIVKNSYLTDIINPSGWKTWGATNPQTDHITFAEYNNVGPGNWENNAAARIAWQNCTLLTTDSYPLATVMDSTDWIDMTYWDTISTPQPATIVTPEPGNTTYDGTIPPAGAYIVSKTAIEGKTTYDTIQKALDVLPTSSKVTATVFIYPGVYEEQLVLNKSGTTIFMGYTAATEDYTQNQVTITYAHGIDTQADASNSDSATVYATGNYFQAININFANTYGTAKNFATLGFGVKSSKYASLYGCQVYGNQDALLINGFFFASNSLIQGSIDMIWGSGAGYFLNTTISPNTDDVSLTASKRLTNTTAAGFVFDQCTVTPVSGSSYSEISLGRPWNNFARVAFIESYLGSCVEAAGWEAWSKTAPQTDGVLFGELANYGPGASTSGRASFATQLTAGSAAQFELASFFASTSWINMTLVHGTPFSAGTVIVPTQLPSSVSSTSMASSTSSLLSSSTLLPISTITVTTTKFSTVKATFSTTTTIPGATLTKLHTTTVDVETTITPAPVTKNIVEKTSTIQTYTVTEPDETITQTSTSYVNIASTVTPDPTVKISTVTQGSLVYSVKTTTGKASTVASTSTTTALTTVTPDPKTITISQGSTITSLYTTTAKAVKATSTTTKTVGSDAETTVEAKATTVYSTAYTTATTTKKSTSTLTCIPTANKIRRDLEQLAGRAASAPTVTVTITSPLTSIVKTSIITIPGTTYTSDVYTTITSSDTVSLKASTVTSTSYSTSTKLTTTTLQGSTATAFVIKTSATGKVTTLARSTSTVLQTVMTTSTSVSTSTVPGPTTTSVKFVSIKSTTTLPTQTITKTSSKDVTVKSTTTLPASTSVVWKTVTQSLKPTATVTSQATVYKTSLVKQTQTVTSWATTTKKNAPTCA</sequence>
<keyword evidence="13" id="KW-1185">Reference proteome</keyword>
<evidence type="ECO:0000256" key="6">
    <source>
        <dbReference type="ARBA" id="ARBA00022729"/>
    </source>
</evidence>
<dbReference type="GO" id="GO:0042545">
    <property type="term" value="P:cell wall modification"/>
    <property type="evidence" value="ECO:0007669"/>
    <property type="project" value="InterPro"/>
</dbReference>
<dbReference type="InterPro" id="IPR000070">
    <property type="entry name" value="Pectinesterase_cat"/>
</dbReference>
<feature type="domain" description="Pectinesterase catalytic" evidence="11">
    <location>
        <begin position="1436"/>
        <end position="1725"/>
    </location>
</feature>
<comment type="similarity">
    <text evidence="3">Belongs to the pectinesterase family.</text>
</comment>
<dbReference type="FunFam" id="2.160.20.10:FF:000014">
    <property type="entry name" value="Pectinesterase"/>
    <property type="match status" value="3"/>
</dbReference>
<evidence type="ECO:0000313" key="12">
    <source>
        <dbReference type="EMBL" id="KAJ4358780.1"/>
    </source>
</evidence>
<gene>
    <name evidence="12" type="ORF">N0V89_003364</name>
</gene>
<comment type="subcellular location">
    <subcellularLocation>
        <location evidence="1">Secreted</location>
    </subcellularLocation>
</comment>
<dbReference type="GeneID" id="80906894"/>
<evidence type="ECO:0000256" key="10">
    <source>
        <dbReference type="SAM" id="SignalP"/>
    </source>
</evidence>
<dbReference type="InterPro" id="IPR012334">
    <property type="entry name" value="Pectin_lyas_fold"/>
</dbReference>
<evidence type="ECO:0000313" key="13">
    <source>
        <dbReference type="Proteomes" id="UP001140513"/>
    </source>
</evidence>
<accession>A0A9W8XTE9</accession>
<dbReference type="OrthoDB" id="2019149at2759"/>
<evidence type="ECO:0000256" key="4">
    <source>
        <dbReference type="ARBA" id="ARBA00013229"/>
    </source>
</evidence>
<dbReference type="GO" id="GO:0045490">
    <property type="term" value="P:pectin catabolic process"/>
    <property type="evidence" value="ECO:0007669"/>
    <property type="project" value="TreeGrafter"/>
</dbReference>
<feature type="domain" description="Pectinesterase catalytic" evidence="11">
    <location>
        <begin position="737"/>
        <end position="1027"/>
    </location>
</feature>
<dbReference type="Proteomes" id="UP001140513">
    <property type="component" value="Unassembled WGS sequence"/>
</dbReference>
<dbReference type="Pfam" id="PF01095">
    <property type="entry name" value="Pectinesterase"/>
    <property type="match status" value="5"/>
</dbReference>
<dbReference type="PANTHER" id="PTHR31321">
    <property type="entry name" value="ACYL-COA THIOESTER HYDROLASE YBHC-RELATED"/>
    <property type="match status" value="1"/>
</dbReference>
<feature type="domain" description="Pectinesterase catalytic" evidence="11">
    <location>
        <begin position="1081"/>
        <end position="1379"/>
    </location>
</feature>
<dbReference type="PANTHER" id="PTHR31321:SF58">
    <property type="entry name" value="METHYLESTERASE, PUTATIVE-RELATED"/>
    <property type="match status" value="1"/>
</dbReference>
<evidence type="ECO:0000256" key="7">
    <source>
        <dbReference type="ARBA" id="ARBA00022801"/>
    </source>
</evidence>
<dbReference type="EMBL" id="JAPEUX010000002">
    <property type="protein sequence ID" value="KAJ4358780.1"/>
    <property type="molecule type" value="Genomic_DNA"/>
</dbReference>
<evidence type="ECO:0000256" key="1">
    <source>
        <dbReference type="ARBA" id="ARBA00004613"/>
    </source>
</evidence>
<keyword evidence="5" id="KW-0964">Secreted</keyword>
<dbReference type="GO" id="GO:0005576">
    <property type="term" value="C:extracellular region"/>
    <property type="evidence" value="ECO:0007669"/>
    <property type="project" value="UniProtKB-SubCell"/>
</dbReference>
<keyword evidence="6 10" id="KW-0732">Signal</keyword>
<evidence type="ECO:0000256" key="8">
    <source>
        <dbReference type="ARBA" id="ARBA00023085"/>
    </source>
</evidence>
<keyword evidence="8" id="KW-0063">Aspartyl esterase</keyword>
<evidence type="ECO:0000259" key="11">
    <source>
        <dbReference type="Pfam" id="PF01095"/>
    </source>
</evidence>
<feature type="signal peptide" evidence="10">
    <location>
        <begin position="1"/>
        <end position="16"/>
    </location>
</feature>
<evidence type="ECO:0000256" key="2">
    <source>
        <dbReference type="ARBA" id="ARBA00005184"/>
    </source>
</evidence>
<feature type="domain" description="Pectinesterase catalytic" evidence="11">
    <location>
        <begin position="24"/>
        <end position="282"/>
    </location>
</feature>
<dbReference type="InterPro" id="IPR011050">
    <property type="entry name" value="Pectin_lyase_fold/virulence"/>
</dbReference>
<dbReference type="GO" id="GO:0030599">
    <property type="term" value="F:pectinesterase activity"/>
    <property type="evidence" value="ECO:0007669"/>
    <property type="project" value="UniProtKB-EC"/>
</dbReference>